<name>A0A832QDF7_9BACT</name>
<dbReference type="InterPro" id="IPR051599">
    <property type="entry name" value="Cell_Envelope_Assoc"/>
</dbReference>
<dbReference type="PANTHER" id="PTHR30336">
    <property type="entry name" value="INNER MEMBRANE PROTEIN, PROBABLE PERMEASE"/>
    <property type="match status" value="1"/>
</dbReference>
<accession>A0A832QDF7</accession>
<reference evidence="2 3" key="1">
    <citation type="journal article" date="2020" name="Biotechnol. Biofuels">
        <title>New insights from the biogas microbiome by comprehensive genome-resolved metagenomics of nearly 1600 species originating from multiple anaerobic digesters.</title>
        <authorList>
            <person name="Campanaro S."/>
            <person name="Treu L."/>
            <person name="Rodriguez-R L.M."/>
            <person name="Kovalovszki A."/>
            <person name="Ziels R.M."/>
            <person name="Maus I."/>
            <person name="Zhu X."/>
            <person name="Kougias P.G."/>
            <person name="Basile A."/>
            <person name="Luo G."/>
            <person name="Schluter A."/>
            <person name="Konstantinidis K.T."/>
            <person name="Angelidaki I."/>
        </authorList>
    </citation>
    <scope>NUCLEOTIDE SEQUENCE [LARGE SCALE GENOMIC DNA]</scope>
    <source>
        <strain evidence="2">AS05jafATM_89</strain>
    </source>
</reference>
<dbReference type="Proteomes" id="UP000576550">
    <property type="component" value="Unassembled WGS sequence"/>
</dbReference>
<dbReference type="PANTHER" id="PTHR30336:SF6">
    <property type="entry name" value="INTEGRAL MEMBRANE PROTEIN"/>
    <property type="match status" value="1"/>
</dbReference>
<protein>
    <submittedName>
        <fullName evidence="2">DUF218 domain-containing protein</fullName>
    </submittedName>
</protein>
<dbReference type="AlphaFoldDB" id="A0A832QDF7"/>
<proteinExistence type="predicted"/>
<evidence type="ECO:0000313" key="3">
    <source>
        <dbReference type="Proteomes" id="UP000576550"/>
    </source>
</evidence>
<dbReference type="InterPro" id="IPR003848">
    <property type="entry name" value="DUF218"/>
</dbReference>
<dbReference type="Pfam" id="PF02698">
    <property type="entry name" value="DUF218"/>
    <property type="match status" value="1"/>
</dbReference>
<evidence type="ECO:0000259" key="1">
    <source>
        <dbReference type="Pfam" id="PF02698"/>
    </source>
</evidence>
<dbReference type="GO" id="GO:0005886">
    <property type="term" value="C:plasma membrane"/>
    <property type="evidence" value="ECO:0007669"/>
    <property type="project" value="TreeGrafter"/>
</dbReference>
<organism evidence="2 3">
    <name type="scientific">Candidatus Dojkabacteria bacterium</name>
    <dbReference type="NCBI Taxonomy" id="2099670"/>
    <lineage>
        <taxon>Bacteria</taxon>
        <taxon>Candidatus Dojkabacteria</taxon>
    </lineage>
</organism>
<gene>
    <name evidence="2" type="ORF">GX533_01715</name>
</gene>
<comment type="caution">
    <text evidence="2">The sequence shown here is derived from an EMBL/GenBank/DDBJ whole genome shotgun (WGS) entry which is preliminary data.</text>
</comment>
<feature type="domain" description="DUF218" evidence="1">
    <location>
        <begin position="55"/>
        <end position="176"/>
    </location>
</feature>
<dbReference type="CDD" id="cd06259">
    <property type="entry name" value="YdcF-like"/>
    <property type="match status" value="1"/>
</dbReference>
<dbReference type="EMBL" id="DUTP01000003">
    <property type="protein sequence ID" value="HHX99381.1"/>
    <property type="molecule type" value="Genomic_DNA"/>
</dbReference>
<evidence type="ECO:0000313" key="2">
    <source>
        <dbReference type="EMBL" id="HHX99381.1"/>
    </source>
</evidence>
<sequence length="227" mass="25826">MNLFKTKRKVLYLILILLLIPNILLGGINIFVRKSSEKHIFNEQSINVLEDGSYDAILILGSGIRNNYPTPILKERLDTGIYLYENDIAPKIIMSGDHGQEYYDEVNIMKEYAIEKGVPSEDIFMDHAGFSTYESMYRAQYIFGVQKLVVVSQKYHLYRAVYIGKNLGMDVVGANATKTIMGGHRARLTREVFAQGKDFFKVILRPEPTFLGEKISLDESGDITNDK</sequence>